<accession>A0A7W9WZJ3</accession>
<organism evidence="2 3">
    <name type="scientific">Massilia aurea</name>
    <dbReference type="NCBI Taxonomy" id="373040"/>
    <lineage>
        <taxon>Bacteria</taxon>
        <taxon>Pseudomonadati</taxon>
        <taxon>Pseudomonadota</taxon>
        <taxon>Betaproteobacteria</taxon>
        <taxon>Burkholderiales</taxon>
        <taxon>Oxalobacteraceae</taxon>
        <taxon>Telluria group</taxon>
        <taxon>Massilia</taxon>
    </lineage>
</organism>
<dbReference type="Pfam" id="PF18426">
    <property type="entry name" value="Tli4_C"/>
    <property type="match status" value="1"/>
</dbReference>
<sequence length="313" mass="35243">MSNKLKDVKTFCIGRHSIALPESFVSSDGLTAVFIPVRAQSDDEEIEIQMSLVRSGISRSDFQNLINARKAEIVSEARERTGILRESRKIGGISHLFRIQIIDTSFLTEVHSLIGDSYYIAQSTSYQNKFPESEKKLQYFLDNIKPSKNGSDQSGFCLGEIDVYGQSEREYAKYSFSSSDFPGIFLGVEYDTYVPDPEESLLQRLNGPSSLLRAFAANNKVLRKGELNISSMQAEEWLSWIILGDGNAKYKKYGFALETMRRNPSIGQPQIHVELDAKNPLTDNLPPTNLSEAEIISLWDSTTRSIRSRMSAR</sequence>
<evidence type="ECO:0000313" key="3">
    <source>
        <dbReference type="Proteomes" id="UP000540787"/>
    </source>
</evidence>
<name>A0A7W9WZJ3_9BURK</name>
<evidence type="ECO:0000313" key="2">
    <source>
        <dbReference type="EMBL" id="MBB6133733.1"/>
    </source>
</evidence>
<proteinExistence type="predicted"/>
<dbReference type="Proteomes" id="UP000540787">
    <property type="component" value="Unassembled WGS sequence"/>
</dbReference>
<comment type="caution">
    <text evidence="2">The sequence shown here is derived from an EMBL/GenBank/DDBJ whole genome shotgun (WGS) entry which is preliminary data.</text>
</comment>
<gene>
    <name evidence="2" type="ORF">HD842_001844</name>
</gene>
<dbReference type="AlphaFoldDB" id="A0A7W9WZJ3"/>
<evidence type="ECO:0000259" key="1">
    <source>
        <dbReference type="Pfam" id="PF18426"/>
    </source>
</evidence>
<protein>
    <recommendedName>
        <fullName evidence="1">Tle cognate immunity protein 4 C-terminal domain-containing protein</fullName>
    </recommendedName>
</protein>
<dbReference type="EMBL" id="JACHBX010000001">
    <property type="protein sequence ID" value="MBB6133733.1"/>
    <property type="molecule type" value="Genomic_DNA"/>
</dbReference>
<dbReference type="InterPro" id="IPR041290">
    <property type="entry name" value="Tli4_C"/>
</dbReference>
<keyword evidence="3" id="KW-1185">Reference proteome</keyword>
<feature type="domain" description="Tle cognate immunity protein 4 C-terminal" evidence="1">
    <location>
        <begin position="153"/>
        <end position="309"/>
    </location>
</feature>
<reference evidence="2 3" key="1">
    <citation type="submission" date="2020-08" db="EMBL/GenBank/DDBJ databases">
        <title>The Agave Microbiome: Exploring the role of microbial communities in plant adaptations to desert environments.</title>
        <authorList>
            <person name="Partida-Martinez L.P."/>
        </authorList>
    </citation>
    <scope>NUCLEOTIDE SEQUENCE [LARGE SCALE GENOMIC DNA]</scope>
    <source>
        <strain evidence="2 3">AT3.2</strain>
    </source>
</reference>